<keyword evidence="1" id="KW-0521">NADP</keyword>
<keyword evidence="2" id="KW-0560">Oxidoreductase</keyword>
<dbReference type="SUPFAM" id="SSF51430">
    <property type="entry name" value="NAD(P)-linked oxidoreductase"/>
    <property type="match status" value="1"/>
</dbReference>
<dbReference type="EMBL" id="LJYW01000001">
    <property type="protein sequence ID" value="KPL55983.1"/>
    <property type="molecule type" value="Genomic_DNA"/>
</dbReference>
<evidence type="ECO:0000256" key="1">
    <source>
        <dbReference type="ARBA" id="ARBA00022857"/>
    </source>
</evidence>
<dbReference type="Pfam" id="PF00248">
    <property type="entry name" value="Aldo_ket_red"/>
    <property type="match status" value="1"/>
</dbReference>
<dbReference type="Proteomes" id="UP000048984">
    <property type="component" value="Unassembled WGS sequence"/>
</dbReference>
<sequence length="350" mass="38099">MEYRPLGTTGLMVSAFCLGTMTFGEQNSEAEGHEQLDFALDHGINFIDTAEMYAIPPKPETQGSTERIIGTWLAARGNRDKIVLATKVSGRSPNGWLRDDGAPTRLTRRQIDEAVHKSLKRLQTDYIDLYQVHYPERPVPQFGSNPVIWRTPEPAADETAIEESLDALDAHVKAGRIRHIGLSNETAWGTMRWLGAAAQSGAARVQSIQNAYSLVNRTFEVNLAEVALREKVGLLAYSALAQGYLTGKYRNGALPAGARKTLFNRLQRYETPHADAAVAAYCDLAAEHGLDPSQMALAFAVSRPFVTSVILGATTMAQLTTCMGATGVTIGPELEAAIDAIHLRHTNPCP</sequence>
<evidence type="ECO:0000256" key="2">
    <source>
        <dbReference type="ARBA" id="ARBA00023002"/>
    </source>
</evidence>
<dbReference type="InterPro" id="IPR050523">
    <property type="entry name" value="AKR_Detox_Biosynth"/>
</dbReference>
<evidence type="ECO:0000313" key="7">
    <source>
        <dbReference type="Proteomes" id="UP000048984"/>
    </source>
</evidence>
<evidence type="ECO:0000256" key="4">
    <source>
        <dbReference type="ARBA" id="ARBA00070119"/>
    </source>
</evidence>
<accession>A0A0P6VX77</accession>
<feature type="domain" description="NADP-dependent oxidoreductase" evidence="5">
    <location>
        <begin position="17"/>
        <end position="340"/>
    </location>
</feature>
<organism evidence="6 7">
    <name type="scientific">Prosthecodimorpha hirschii</name>
    <dbReference type="NCBI Taxonomy" id="665126"/>
    <lineage>
        <taxon>Bacteria</taxon>
        <taxon>Pseudomonadati</taxon>
        <taxon>Pseudomonadota</taxon>
        <taxon>Alphaproteobacteria</taxon>
        <taxon>Hyphomicrobiales</taxon>
        <taxon>Ancalomicrobiaceae</taxon>
        <taxon>Prosthecodimorpha</taxon>
    </lineage>
</organism>
<dbReference type="AlphaFoldDB" id="A0A0P6VX77"/>
<dbReference type="GO" id="GO:0016491">
    <property type="term" value="F:oxidoreductase activity"/>
    <property type="evidence" value="ECO:0007669"/>
    <property type="project" value="UniProtKB-KW"/>
</dbReference>
<dbReference type="NCBIfam" id="NF007912">
    <property type="entry name" value="PRK10625.1"/>
    <property type="match status" value="1"/>
</dbReference>
<keyword evidence="7" id="KW-1185">Reference proteome</keyword>
<reference evidence="6 7" key="1">
    <citation type="submission" date="2015-09" db="EMBL/GenBank/DDBJ databases">
        <authorList>
            <person name="Jackson K.R."/>
            <person name="Lunt B.L."/>
            <person name="Fisher J.N.B."/>
            <person name="Gardner A.V."/>
            <person name="Bailey M.E."/>
            <person name="Deus L.M."/>
            <person name="Earl A.S."/>
            <person name="Gibby P.D."/>
            <person name="Hartmann K.A."/>
            <person name="Liu J.E."/>
            <person name="Manci A.M."/>
            <person name="Nielsen D.A."/>
            <person name="Solomon M.B."/>
            <person name="Breakwell D.P."/>
            <person name="Burnett S.H."/>
            <person name="Grose J.H."/>
        </authorList>
    </citation>
    <scope>NUCLEOTIDE SEQUENCE [LARGE SCALE GENOMIC DNA]</scope>
    <source>
        <strain evidence="6 7">16</strain>
    </source>
</reference>
<name>A0A0P6VX77_9HYPH</name>
<gene>
    <name evidence="6" type="ORF">ABB55_18035</name>
</gene>
<evidence type="ECO:0000259" key="5">
    <source>
        <dbReference type="Pfam" id="PF00248"/>
    </source>
</evidence>
<dbReference type="InterPro" id="IPR023210">
    <property type="entry name" value="NADP_OxRdtase_dom"/>
</dbReference>
<dbReference type="STRING" id="665126.ABB55_18035"/>
<comment type="similarity">
    <text evidence="3">Belongs to the aldo/keto reductase family. Aldo/keto reductase 2 subfamily.</text>
</comment>
<evidence type="ECO:0000313" key="6">
    <source>
        <dbReference type="EMBL" id="KPL55983.1"/>
    </source>
</evidence>
<dbReference type="PANTHER" id="PTHR43364">
    <property type="entry name" value="NADH-SPECIFIC METHYLGLYOXAL REDUCTASE-RELATED"/>
    <property type="match status" value="1"/>
</dbReference>
<evidence type="ECO:0000256" key="3">
    <source>
        <dbReference type="ARBA" id="ARBA00038157"/>
    </source>
</evidence>
<dbReference type="PANTHER" id="PTHR43364:SF4">
    <property type="entry name" value="NAD(P)-LINKED OXIDOREDUCTASE SUPERFAMILY PROTEIN"/>
    <property type="match status" value="1"/>
</dbReference>
<dbReference type="InterPro" id="IPR036812">
    <property type="entry name" value="NAD(P)_OxRdtase_dom_sf"/>
</dbReference>
<proteinExistence type="inferred from homology"/>
<comment type="caution">
    <text evidence="6">The sequence shown here is derived from an EMBL/GenBank/DDBJ whole genome shotgun (WGS) entry which is preliminary data.</text>
</comment>
<dbReference type="FunFam" id="3.20.20.100:FF:000005">
    <property type="entry name" value="NADP(H)-dependent aldo-keto reductase"/>
    <property type="match status" value="1"/>
</dbReference>
<dbReference type="RefSeq" id="WP_054362149.1">
    <property type="nucleotide sequence ID" value="NZ_JAPCYQ010000001.1"/>
</dbReference>
<dbReference type="CDD" id="cd19094">
    <property type="entry name" value="AKR_Tas-like"/>
    <property type="match status" value="1"/>
</dbReference>
<protein>
    <recommendedName>
        <fullName evidence="4">Protein tas</fullName>
    </recommendedName>
</protein>
<dbReference type="Gene3D" id="3.20.20.100">
    <property type="entry name" value="NADP-dependent oxidoreductase domain"/>
    <property type="match status" value="1"/>
</dbReference>
<reference evidence="6 7" key="2">
    <citation type="submission" date="2015-10" db="EMBL/GenBank/DDBJ databases">
        <title>Draft Genome Sequence of Prosthecomicrobium hirschii ATCC 27832.</title>
        <authorList>
            <person name="Daniel J."/>
            <person name="Givan S.A."/>
            <person name="Brun Y.V."/>
            <person name="Brown P.J."/>
        </authorList>
    </citation>
    <scope>NUCLEOTIDE SEQUENCE [LARGE SCALE GENOMIC DNA]</scope>
    <source>
        <strain evidence="6 7">16</strain>
    </source>
</reference>